<organism evidence="9 10">
    <name type="scientific">Candidatus Ordinivivax streblomastigis</name>
    <dbReference type="NCBI Taxonomy" id="2540710"/>
    <lineage>
        <taxon>Bacteria</taxon>
        <taxon>Pseudomonadati</taxon>
        <taxon>Bacteroidota</taxon>
        <taxon>Bacteroidia</taxon>
        <taxon>Bacteroidales</taxon>
        <taxon>Candidatus Ordinivivax</taxon>
    </lineage>
</organism>
<evidence type="ECO:0000256" key="1">
    <source>
        <dbReference type="ARBA" id="ARBA00004651"/>
    </source>
</evidence>
<feature type="transmembrane region" description="Helical" evidence="8">
    <location>
        <begin position="223"/>
        <end position="241"/>
    </location>
</feature>
<evidence type="ECO:0000256" key="4">
    <source>
        <dbReference type="ARBA" id="ARBA00022475"/>
    </source>
</evidence>
<dbReference type="Pfam" id="PF03547">
    <property type="entry name" value="Mem_trans"/>
    <property type="match status" value="1"/>
</dbReference>
<reference evidence="9 10" key="1">
    <citation type="submission" date="2019-03" db="EMBL/GenBank/DDBJ databases">
        <title>Single cell metagenomics reveals metabolic interactions within the superorganism composed of flagellate Streblomastix strix and complex community of Bacteroidetes bacteria on its surface.</title>
        <authorList>
            <person name="Treitli S.C."/>
            <person name="Kolisko M."/>
            <person name="Husnik F."/>
            <person name="Keeling P."/>
            <person name="Hampl V."/>
        </authorList>
    </citation>
    <scope>NUCLEOTIDE SEQUENCE [LARGE SCALE GENOMIC DNA]</scope>
    <source>
        <strain evidence="9">St1</strain>
    </source>
</reference>
<dbReference type="PANTHER" id="PTHR36838">
    <property type="entry name" value="AUXIN EFFLUX CARRIER FAMILY PROTEIN"/>
    <property type="match status" value="1"/>
</dbReference>
<name>A0A5M8NYZ9_9BACT</name>
<feature type="transmembrane region" description="Helical" evidence="8">
    <location>
        <begin position="57"/>
        <end position="78"/>
    </location>
</feature>
<evidence type="ECO:0000313" key="10">
    <source>
        <dbReference type="Proteomes" id="UP000324575"/>
    </source>
</evidence>
<dbReference type="PANTHER" id="PTHR36838:SF1">
    <property type="entry name" value="SLR1864 PROTEIN"/>
    <property type="match status" value="1"/>
</dbReference>
<evidence type="ECO:0000256" key="6">
    <source>
        <dbReference type="ARBA" id="ARBA00022989"/>
    </source>
</evidence>
<evidence type="ECO:0000256" key="2">
    <source>
        <dbReference type="ARBA" id="ARBA00010145"/>
    </source>
</evidence>
<evidence type="ECO:0000256" key="5">
    <source>
        <dbReference type="ARBA" id="ARBA00022692"/>
    </source>
</evidence>
<feature type="transmembrane region" description="Helical" evidence="8">
    <location>
        <begin position="279"/>
        <end position="298"/>
    </location>
</feature>
<evidence type="ECO:0008006" key="11">
    <source>
        <dbReference type="Google" id="ProtNLM"/>
    </source>
</evidence>
<comment type="similarity">
    <text evidence="2">Belongs to the auxin efflux carrier (TC 2.A.69) family.</text>
</comment>
<sequence>MVNFILIFLCIAVGLTFSKLRILPPDAHKSVNAWVLYVALPALSLRFVPEIVWNMHLLLPVLVPFIVWTGAWVFVRIYDRRKRLSSGSHTALLITCGLGNTAFIGFPMISAFYGESEIHHAIVIDQLTFILFATVAVVTILRTSAEKSTTISFLFVLKKVFRFPPFLACLVALILPNFVDISVANPLLDKLVATMSPMALFSIGLQLRLKAIKQEWRLISAGILYKLIIAPALVLICALLLHSTGILAKISVFEAGMSSHITASLLASQYGLNPRYCSLVVGVGIVLSFITATAWYFITSGL</sequence>
<dbReference type="GO" id="GO:0005886">
    <property type="term" value="C:plasma membrane"/>
    <property type="evidence" value="ECO:0007669"/>
    <property type="project" value="UniProtKB-SubCell"/>
</dbReference>
<keyword evidence="3" id="KW-0813">Transport</keyword>
<evidence type="ECO:0000313" key="9">
    <source>
        <dbReference type="EMBL" id="KAA6301378.1"/>
    </source>
</evidence>
<evidence type="ECO:0000256" key="7">
    <source>
        <dbReference type="ARBA" id="ARBA00023136"/>
    </source>
</evidence>
<proteinExistence type="inferred from homology"/>
<feature type="transmembrane region" description="Helical" evidence="8">
    <location>
        <begin position="161"/>
        <end position="179"/>
    </location>
</feature>
<accession>A0A5M8NYZ9</accession>
<dbReference type="GO" id="GO:0055085">
    <property type="term" value="P:transmembrane transport"/>
    <property type="evidence" value="ECO:0007669"/>
    <property type="project" value="InterPro"/>
</dbReference>
<keyword evidence="5 8" id="KW-0812">Transmembrane</keyword>
<keyword evidence="7 8" id="KW-0472">Membrane</keyword>
<gene>
    <name evidence="9" type="ORF">EZS26_002467</name>
</gene>
<dbReference type="AlphaFoldDB" id="A0A5M8NYZ9"/>
<dbReference type="Proteomes" id="UP000324575">
    <property type="component" value="Unassembled WGS sequence"/>
</dbReference>
<evidence type="ECO:0000256" key="8">
    <source>
        <dbReference type="SAM" id="Phobius"/>
    </source>
</evidence>
<evidence type="ECO:0000256" key="3">
    <source>
        <dbReference type="ARBA" id="ARBA00022448"/>
    </source>
</evidence>
<feature type="transmembrane region" description="Helical" evidence="8">
    <location>
        <begin position="90"/>
        <end position="112"/>
    </location>
</feature>
<comment type="subcellular location">
    <subcellularLocation>
        <location evidence="1">Cell membrane</location>
        <topology evidence="1">Multi-pass membrane protein</topology>
    </subcellularLocation>
</comment>
<protein>
    <recommendedName>
        <fullName evidence="11">AEC family transporter</fullName>
    </recommendedName>
</protein>
<dbReference type="Gene3D" id="1.20.1530.20">
    <property type="match status" value="1"/>
</dbReference>
<comment type="caution">
    <text evidence="9">The sequence shown here is derived from an EMBL/GenBank/DDBJ whole genome shotgun (WGS) entry which is preliminary data.</text>
</comment>
<keyword evidence="4" id="KW-1003">Cell membrane</keyword>
<dbReference type="InterPro" id="IPR038770">
    <property type="entry name" value="Na+/solute_symporter_sf"/>
</dbReference>
<keyword evidence="6 8" id="KW-1133">Transmembrane helix</keyword>
<dbReference type="EMBL" id="SNRX01000020">
    <property type="protein sequence ID" value="KAA6301378.1"/>
    <property type="molecule type" value="Genomic_DNA"/>
</dbReference>
<feature type="transmembrane region" description="Helical" evidence="8">
    <location>
        <begin position="118"/>
        <end position="141"/>
    </location>
</feature>
<dbReference type="InterPro" id="IPR004776">
    <property type="entry name" value="Mem_transp_PIN-like"/>
</dbReference>